<reference evidence="1 2" key="1">
    <citation type="journal article" date="2023" name="Sci. Data">
        <title>Genome assembly of the Korean intertidal mud-creeper Batillaria attramentaria.</title>
        <authorList>
            <person name="Patra A.K."/>
            <person name="Ho P.T."/>
            <person name="Jun S."/>
            <person name="Lee S.J."/>
            <person name="Kim Y."/>
            <person name="Won Y.J."/>
        </authorList>
    </citation>
    <scope>NUCLEOTIDE SEQUENCE [LARGE SCALE GENOMIC DNA]</scope>
    <source>
        <strain evidence="1">Wonlab-2016</strain>
    </source>
</reference>
<sequence length="85" mass="8727">MPRDSEGIAKHRLISCCSVVAVLGGNSATGPLCQGIPRRACLRSMFCATKPVIGGAGRKQPSVAVSVARNVLSLYTVACSLTAVP</sequence>
<dbReference type="EMBL" id="JACVVK020000016">
    <property type="protein sequence ID" value="KAK7504242.1"/>
    <property type="molecule type" value="Genomic_DNA"/>
</dbReference>
<dbReference type="Proteomes" id="UP001519460">
    <property type="component" value="Unassembled WGS sequence"/>
</dbReference>
<proteinExistence type="predicted"/>
<gene>
    <name evidence="1" type="ORF">BaRGS_00004546</name>
</gene>
<dbReference type="AlphaFoldDB" id="A0ABD0LXM9"/>
<evidence type="ECO:0008006" key="3">
    <source>
        <dbReference type="Google" id="ProtNLM"/>
    </source>
</evidence>
<organism evidence="1 2">
    <name type="scientific">Batillaria attramentaria</name>
    <dbReference type="NCBI Taxonomy" id="370345"/>
    <lineage>
        <taxon>Eukaryota</taxon>
        <taxon>Metazoa</taxon>
        <taxon>Spiralia</taxon>
        <taxon>Lophotrochozoa</taxon>
        <taxon>Mollusca</taxon>
        <taxon>Gastropoda</taxon>
        <taxon>Caenogastropoda</taxon>
        <taxon>Sorbeoconcha</taxon>
        <taxon>Cerithioidea</taxon>
        <taxon>Batillariidae</taxon>
        <taxon>Batillaria</taxon>
    </lineage>
</organism>
<accession>A0ABD0LXM9</accession>
<evidence type="ECO:0000313" key="1">
    <source>
        <dbReference type="EMBL" id="KAK7504242.1"/>
    </source>
</evidence>
<keyword evidence="2" id="KW-1185">Reference proteome</keyword>
<name>A0ABD0LXM9_9CAEN</name>
<evidence type="ECO:0000313" key="2">
    <source>
        <dbReference type="Proteomes" id="UP001519460"/>
    </source>
</evidence>
<protein>
    <recommendedName>
        <fullName evidence="3">Secreted protein</fullName>
    </recommendedName>
</protein>
<comment type="caution">
    <text evidence="1">The sequence shown here is derived from an EMBL/GenBank/DDBJ whole genome shotgun (WGS) entry which is preliminary data.</text>
</comment>